<accession>A0AC61DBC3</accession>
<comment type="caution">
    <text evidence="1">The sequence shown here is derived from an EMBL/GenBank/DDBJ whole genome shotgun (WGS) entry which is preliminary data.</text>
</comment>
<name>A0AC61DBC3_9FIRM</name>
<evidence type="ECO:0000313" key="2">
    <source>
        <dbReference type="Proteomes" id="UP000224460"/>
    </source>
</evidence>
<reference evidence="1" key="1">
    <citation type="submission" date="2017-10" db="EMBL/GenBank/DDBJ databases">
        <title>Genome sequence of cellulolytic Lachnospiraceae bacterium XHS1971 isolated from hotspring sediment.</title>
        <authorList>
            <person name="Vasudevan G."/>
            <person name="Joshi A.J."/>
            <person name="Hivarkar S."/>
            <person name="Lanjekar V.B."/>
            <person name="Dhakephalkar P.K."/>
            <person name="Dagar S."/>
        </authorList>
    </citation>
    <scope>NUCLEOTIDE SEQUENCE</scope>
    <source>
        <strain evidence="1">XHS1971</strain>
    </source>
</reference>
<protein>
    <submittedName>
        <fullName evidence="1">YvrJ family protein</fullName>
    </submittedName>
</protein>
<dbReference type="Proteomes" id="UP000224460">
    <property type="component" value="Unassembled WGS sequence"/>
</dbReference>
<gene>
    <name evidence="1" type="ORF">CS063_11980</name>
</gene>
<sequence length="46" mass="5219">MEELLVQISNVGFPIALSVYLLVRLEGRMEKLTDSIVKLTDVLDKE</sequence>
<evidence type="ECO:0000313" key="1">
    <source>
        <dbReference type="EMBL" id="PHV70190.1"/>
    </source>
</evidence>
<dbReference type="EMBL" id="PEDL01000013">
    <property type="protein sequence ID" value="PHV70190.1"/>
    <property type="molecule type" value="Genomic_DNA"/>
</dbReference>
<keyword evidence="2" id="KW-1185">Reference proteome</keyword>
<proteinExistence type="predicted"/>
<organism evidence="1 2">
    <name type="scientific">Sporanaerobium hydrogeniformans</name>
    <dbReference type="NCBI Taxonomy" id="3072179"/>
    <lineage>
        <taxon>Bacteria</taxon>
        <taxon>Bacillati</taxon>
        <taxon>Bacillota</taxon>
        <taxon>Clostridia</taxon>
        <taxon>Lachnospirales</taxon>
        <taxon>Lachnospiraceae</taxon>
        <taxon>Sporanaerobium</taxon>
    </lineage>
</organism>